<evidence type="ECO:0000313" key="3">
    <source>
        <dbReference type="EMBL" id="MBQ0934741.1"/>
    </source>
</evidence>
<gene>
    <name evidence="3" type="ORF">KAK11_05310</name>
</gene>
<dbReference type="EMBL" id="JAGQDG010000002">
    <property type="protein sequence ID" value="MBQ0934741.1"/>
    <property type="molecule type" value="Genomic_DNA"/>
</dbReference>
<feature type="transmembrane region" description="Helical" evidence="1">
    <location>
        <begin position="145"/>
        <end position="167"/>
    </location>
</feature>
<keyword evidence="4" id="KW-1185">Reference proteome</keyword>
<dbReference type="RefSeq" id="WP_210806993.1">
    <property type="nucleotide sequence ID" value="NZ_JAGQDG010000002.1"/>
</dbReference>
<protein>
    <submittedName>
        <fullName evidence="3">Tripartite tricarboxylate transporter TctB family protein</fullName>
    </submittedName>
</protein>
<dbReference type="Proteomes" id="UP000672097">
    <property type="component" value="Unassembled WGS sequence"/>
</dbReference>
<feature type="transmembrane region" description="Helical" evidence="1">
    <location>
        <begin position="12"/>
        <end position="38"/>
    </location>
</feature>
<reference evidence="3 4" key="1">
    <citation type="submission" date="2021-04" db="EMBL/GenBank/DDBJ databases">
        <title>The genome sequence of type strain Ideonella paludis KCTC 32238.</title>
        <authorList>
            <person name="Liu Y."/>
        </authorList>
    </citation>
    <scope>NUCLEOTIDE SEQUENCE [LARGE SCALE GENOMIC DNA]</scope>
    <source>
        <strain evidence="3 4">KCTC 32238</strain>
    </source>
</reference>
<name>A0ABS5DUD6_9BURK</name>
<dbReference type="InterPro" id="IPR009936">
    <property type="entry name" value="DUF1468"/>
</dbReference>
<keyword evidence="1" id="KW-0812">Transmembrane</keyword>
<organism evidence="3 4">
    <name type="scientific">Ideonella paludis</name>
    <dbReference type="NCBI Taxonomy" id="1233411"/>
    <lineage>
        <taxon>Bacteria</taxon>
        <taxon>Pseudomonadati</taxon>
        <taxon>Pseudomonadota</taxon>
        <taxon>Betaproteobacteria</taxon>
        <taxon>Burkholderiales</taxon>
        <taxon>Sphaerotilaceae</taxon>
        <taxon>Ideonella</taxon>
    </lineage>
</organism>
<evidence type="ECO:0000313" key="4">
    <source>
        <dbReference type="Proteomes" id="UP000672097"/>
    </source>
</evidence>
<keyword evidence="1" id="KW-1133">Transmembrane helix</keyword>
<feature type="transmembrane region" description="Helical" evidence="1">
    <location>
        <begin position="92"/>
        <end position="124"/>
    </location>
</feature>
<evidence type="ECO:0000256" key="1">
    <source>
        <dbReference type="SAM" id="Phobius"/>
    </source>
</evidence>
<keyword evidence="1" id="KW-0472">Membrane</keyword>
<feature type="domain" description="DUF1468" evidence="2">
    <location>
        <begin position="18"/>
        <end position="168"/>
    </location>
</feature>
<evidence type="ECO:0000259" key="2">
    <source>
        <dbReference type="Pfam" id="PF07331"/>
    </source>
</evidence>
<proteinExistence type="predicted"/>
<accession>A0ABS5DUD6</accession>
<sequence>MSESPTTNNKQAALHQTLVGVGVLVLAALLAYGAMSISSEAGYAGVGPNFLPWVVAGALALCGVLLIVEAQRGSQPAVLEAPSGAERGDWRALAWMAAGLLANAALITTIGFVLSCALCFVLAVRGLRLSEGRPGGSVKDTLRDAGIGLALSAPVFWLFTKVLAISLPGLTSTGWI</sequence>
<feature type="transmembrane region" description="Helical" evidence="1">
    <location>
        <begin position="50"/>
        <end position="68"/>
    </location>
</feature>
<comment type="caution">
    <text evidence="3">The sequence shown here is derived from an EMBL/GenBank/DDBJ whole genome shotgun (WGS) entry which is preliminary data.</text>
</comment>
<dbReference type="Pfam" id="PF07331">
    <property type="entry name" value="TctB"/>
    <property type="match status" value="1"/>
</dbReference>